<feature type="compositionally biased region" description="Basic and acidic residues" evidence="1">
    <location>
        <begin position="10"/>
        <end position="44"/>
    </location>
</feature>
<sequence length="79" mass="9388">RSFRTAQQLRLKEDKHQDPEELDRIKHEQVKKQEKGEGHWHEELASGSESALKAEREKVHDHDEHMEDLQKETAGKHEK</sequence>
<protein>
    <submittedName>
        <fullName evidence="2">Uncharacterized protein</fullName>
    </submittedName>
</protein>
<dbReference type="EMBL" id="KB445551">
    <property type="protein sequence ID" value="EMC99682.1"/>
    <property type="molecule type" value="Genomic_DNA"/>
</dbReference>
<evidence type="ECO:0000256" key="1">
    <source>
        <dbReference type="SAM" id="MobiDB-lite"/>
    </source>
</evidence>
<accession>M2LYA1</accession>
<proteinExistence type="predicted"/>
<name>M2LYA1_BAUPA</name>
<dbReference type="OMA" id="DHDAHMK"/>
<dbReference type="HOGENOM" id="CLU_121514_3_0_1"/>
<feature type="region of interest" description="Disordered" evidence="1">
    <location>
        <begin position="1"/>
        <end position="79"/>
    </location>
</feature>
<reference evidence="2 3" key="1">
    <citation type="journal article" date="2012" name="PLoS Pathog.">
        <title>Diverse lifestyles and strategies of plant pathogenesis encoded in the genomes of eighteen Dothideomycetes fungi.</title>
        <authorList>
            <person name="Ohm R.A."/>
            <person name="Feau N."/>
            <person name="Henrissat B."/>
            <person name="Schoch C.L."/>
            <person name="Horwitz B.A."/>
            <person name="Barry K.W."/>
            <person name="Condon B.J."/>
            <person name="Copeland A.C."/>
            <person name="Dhillon B."/>
            <person name="Glaser F."/>
            <person name="Hesse C.N."/>
            <person name="Kosti I."/>
            <person name="LaButti K."/>
            <person name="Lindquist E.A."/>
            <person name="Lucas S."/>
            <person name="Salamov A.A."/>
            <person name="Bradshaw R.E."/>
            <person name="Ciuffetti L."/>
            <person name="Hamelin R.C."/>
            <person name="Kema G.H.J."/>
            <person name="Lawrence C."/>
            <person name="Scott J.A."/>
            <person name="Spatafora J.W."/>
            <person name="Turgeon B.G."/>
            <person name="de Wit P.J.G.M."/>
            <person name="Zhong S."/>
            <person name="Goodwin S.B."/>
            <person name="Grigoriev I.V."/>
        </authorList>
    </citation>
    <scope>NUCLEOTIDE SEQUENCE [LARGE SCALE GENOMIC DNA]</scope>
    <source>
        <strain evidence="2 3">UAMH 10762</strain>
    </source>
</reference>
<dbReference type="GeneID" id="19115792"/>
<keyword evidence="3" id="KW-1185">Reference proteome</keyword>
<dbReference type="eggNOG" id="ENOG502SEH2">
    <property type="taxonomic scope" value="Eukaryota"/>
</dbReference>
<feature type="non-terminal residue" evidence="2">
    <location>
        <position position="1"/>
    </location>
</feature>
<organism evidence="2 3">
    <name type="scientific">Baudoinia panamericana (strain UAMH 10762)</name>
    <name type="common">Angels' share fungus</name>
    <name type="synonym">Baudoinia compniacensis (strain UAMH 10762)</name>
    <dbReference type="NCBI Taxonomy" id="717646"/>
    <lineage>
        <taxon>Eukaryota</taxon>
        <taxon>Fungi</taxon>
        <taxon>Dikarya</taxon>
        <taxon>Ascomycota</taxon>
        <taxon>Pezizomycotina</taxon>
        <taxon>Dothideomycetes</taxon>
        <taxon>Dothideomycetidae</taxon>
        <taxon>Mycosphaerellales</taxon>
        <taxon>Teratosphaeriaceae</taxon>
        <taxon>Baudoinia</taxon>
    </lineage>
</organism>
<dbReference type="KEGG" id="bcom:BAUCODRAFT_58698"/>
<evidence type="ECO:0000313" key="2">
    <source>
        <dbReference type="EMBL" id="EMC99682.1"/>
    </source>
</evidence>
<dbReference type="Proteomes" id="UP000011761">
    <property type="component" value="Unassembled WGS sequence"/>
</dbReference>
<dbReference type="AlphaFoldDB" id="M2LYA1"/>
<feature type="compositionally biased region" description="Basic and acidic residues" evidence="1">
    <location>
        <begin position="52"/>
        <end position="79"/>
    </location>
</feature>
<dbReference type="OrthoDB" id="529205at2759"/>
<evidence type="ECO:0000313" key="3">
    <source>
        <dbReference type="Proteomes" id="UP000011761"/>
    </source>
</evidence>
<dbReference type="RefSeq" id="XP_007673063.1">
    <property type="nucleotide sequence ID" value="XM_007674873.1"/>
</dbReference>
<gene>
    <name evidence="2" type="ORF">BAUCODRAFT_58698</name>
</gene>
<feature type="non-terminal residue" evidence="2">
    <location>
        <position position="79"/>
    </location>
</feature>